<sequence length="74" mass="8393">MFSKRDYDKISFKGVGLAFIVLGILICGFAFAAWVLRYFGFDNVCALPFFKVMGAIMIIGFGYLILEIDLLRKK</sequence>
<dbReference type="AlphaFoldDB" id="A0A0G0FJC5"/>
<proteinExistence type="predicted"/>
<keyword evidence="1" id="KW-0812">Transmembrane</keyword>
<evidence type="ECO:0000313" key="2">
    <source>
        <dbReference type="EMBL" id="KKQ17922.1"/>
    </source>
</evidence>
<dbReference type="EMBL" id="LBSM01000013">
    <property type="protein sequence ID" value="KKQ17922.1"/>
    <property type="molecule type" value="Genomic_DNA"/>
</dbReference>
<feature type="transmembrane region" description="Helical" evidence="1">
    <location>
        <begin position="12"/>
        <end position="36"/>
    </location>
</feature>
<reference evidence="2 3" key="1">
    <citation type="journal article" date="2015" name="Nature">
        <title>rRNA introns, odd ribosomes, and small enigmatic genomes across a large radiation of phyla.</title>
        <authorList>
            <person name="Brown C.T."/>
            <person name="Hug L.A."/>
            <person name="Thomas B.C."/>
            <person name="Sharon I."/>
            <person name="Castelle C.J."/>
            <person name="Singh A."/>
            <person name="Wilkins M.J."/>
            <person name="Williams K.H."/>
            <person name="Banfield J.F."/>
        </authorList>
    </citation>
    <scope>NUCLEOTIDE SEQUENCE [LARGE SCALE GENOMIC DNA]</scope>
</reference>
<protein>
    <submittedName>
        <fullName evidence="2">Uncharacterized protein</fullName>
    </submittedName>
</protein>
<organism evidence="2 3">
    <name type="scientific">Berkelbacteria bacterium GW2011_GWA1_36_9</name>
    <dbReference type="NCBI Taxonomy" id="1618331"/>
    <lineage>
        <taxon>Bacteria</taxon>
        <taxon>Candidatus Berkelbacteria</taxon>
    </lineage>
</organism>
<evidence type="ECO:0000313" key="3">
    <source>
        <dbReference type="Proteomes" id="UP000034508"/>
    </source>
</evidence>
<comment type="caution">
    <text evidence="2">The sequence shown here is derived from an EMBL/GenBank/DDBJ whole genome shotgun (WGS) entry which is preliminary data.</text>
</comment>
<feature type="transmembrane region" description="Helical" evidence="1">
    <location>
        <begin position="48"/>
        <end position="66"/>
    </location>
</feature>
<dbReference type="Proteomes" id="UP000034508">
    <property type="component" value="Unassembled WGS sequence"/>
</dbReference>
<keyword evidence="1" id="KW-1133">Transmembrane helix</keyword>
<name>A0A0G0FJC5_9BACT</name>
<evidence type="ECO:0000256" key="1">
    <source>
        <dbReference type="SAM" id="Phobius"/>
    </source>
</evidence>
<gene>
    <name evidence="2" type="ORF">US31_C0013G0005</name>
</gene>
<accession>A0A0G0FJC5</accession>
<keyword evidence="1" id="KW-0472">Membrane</keyword>